<dbReference type="InterPro" id="IPR024077">
    <property type="entry name" value="Neurolysin/TOP_dom2"/>
</dbReference>
<evidence type="ECO:0000256" key="6">
    <source>
        <dbReference type="ARBA" id="ARBA00023049"/>
    </source>
</evidence>
<accession>A0ABX8XH00</accession>
<dbReference type="Pfam" id="PF01432">
    <property type="entry name" value="Peptidase_M3"/>
    <property type="match status" value="1"/>
</dbReference>
<sequence>MGKLTLLTLGLLFSGFIYAAPSPVPLLVEQCLRLPRIDLAAAYAEEQLPLSIAKQALILEQQTIGLNNINDRVNYYRGFTLSADERSGLLQCQLRLADTLSELVNQTEFHQLTHALSQGDREQMLLSGKLQSLIDSQLSITEKATLHTAQATISQGLASQQFSLDIHDKKCQLITEDQTDAILASHGEEVADTQLRHFSGTVAHYLLKQPHPQCRAQVWQAYQARAHQRNRDALNQILALRQQTAWAAGFADHASFSLSTQLLSSPELVKAFLDTQTHSVGIAPWDLGQILPQKAFAQAPQLLTAHILAQSFAYLQQWGLHFEPIETINIQESSHPIFRVYHQRRLLGELYISYDVARQRHQQQTLRQGVIGQQFGQQALDLKPQLSTHKDVEQFTHALAQAVTSLAKGSHFYLNNTQDSIQESHHIGSLWLAEILQNELFPHYEQTYLNEREILVKAYTKQLKVFRAKVALNVYQAQSQQSYGDLATEFTYSFGQEWSQVDDYPYSFNAIANEGPLYYQSLWQEALAKLIYQITANRSDKLSLFNLLVVNEDSLSLSEQLSAFIEGPTDPTSLIQYIANMSR</sequence>
<dbReference type="PANTHER" id="PTHR11804">
    <property type="entry name" value="PROTEASE M3 THIMET OLIGOPEPTIDASE-RELATED"/>
    <property type="match status" value="1"/>
</dbReference>
<evidence type="ECO:0000259" key="8">
    <source>
        <dbReference type="Pfam" id="PF01432"/>
    </source>
</evidence>
<keyword evidence="6 7" id="KW-0482">Metalloprotease</keyword>
<dbReference type="InterPro" id="IPR045090">
    <property type="entry name" value="Pept_M3A_M3B"/>
</dbReference>
<evidence type="ECO:0000256" key="4">
    <source>
        <dbReference type="ARBA" id="ARBA00022801"/>
    </source>
</evidence>
<keyword evidence="5 7" id="KW-0862">Zinc</keyword>
<dbReference type="EMBL" id="CP080635">
    <property type="protein sequence ID" value="QYX74599.1"/>
    <property type="molecule type" value="Genomic_DNA"/>
</dbReference>
<evidence type="ECO:0000313" key="9">
    <source>
        <dbReference type="EMBL" id="QYX74599.1"/>
    </source>
</evidence>
<gene>
    <name evidence="9" type="ORF">K3G22_09530</name>
</gene>
<dbReference type="SUPFAM" id="SSF55486">
    <property type="entry name" value="Metalloproteases ('zincins'), catalytic domain"/>
    <property type="match status" value="1"/>
</dbReference>
<keyword evidence="2 7" id="KW-0645">Protease</keyword>
<keyword evidence="4 7" id="KW-0378">Hydrolase</keyword>
<keyword evidence="10" id="KW-1185">Reference proteome</keyword>
<evidence type="ECO:0000313" key="10">
    <source>
        <dbReference type="Proteomes" id="UP000827084"/>
    </source>
</evidence>
<dbReference type="GeneID" id="67443500"/>
<comment type="cofactor">
    <cofactor evidence="7">
        <name>Zn(2+)</name>
        <dbReference type="ChEBI" id="CHEBI:29105"/>
    </cofactor>
    <text evidence="7">Binds 1 zinc ion.</text>
</comment>
<keyword evidence="3 7" id="KW-0479">Metal-binding</keyword>
<protein>
    <submittedName>
        <fullName evidence="9">Peptidase M3A</fullName>
    </submittedName>
</protein>
<dbReference type="RefSeq" id="WP_011789376.1">
    <property type="nucleotide sequence ID" value="NZ_CP028435.1"/>
</dbReference>
<name>A0ABX8XH00_SHEPU</name>
<dbReference type="PANTHER" id="PTHR11804:SF84">
    <property type="entry name" value="SACCHAROLYSIN"/>
    <property type="match status" value="1"/>
</dbReference>
<proteinExistence type="inferred from homology"/>
<evidence type="ECO:0000256" key="1">
    <source>
        <dbReference type="ARBA" id="ARBA00006040"/>
    </source>
</evidence>
<dbReference type="Proteomes" id="UP000827084">
    <property type="component" value="Chromosome"/>
</dbReference>
<reference evidence="9 10" key="1">
    <citation type="submission" date="2021-08" db="EMBL/GenBank/DDBJ databases">
        <title>Shewanella putrefaciens YZ-J, complete genome.</title>
        <authorList>
            <person name="Yi Z."/>
        </authorList>
    </citation>
    <scope>NUCLEOTIDE SEQUENCE [LARGE SCALE GENOMIC DNA]</scope>
    <source>
        <strain evidence="9 10">YZ-J</strain>
    </source>
</reference>
<evidence type="ECO:0000256" key="2">
    <source>
        <dbReference type="ARBA" id="ARBA00022670"/>
    </source>
</evidence>
<dbReference type="Gene3D" id="1.10.1370.10">
    <property type="entry name" value="Neurolysin, domain 3"/>
    <property type="match status" value="1"/>
</dbReference>
<feature type="domain" description="Peptidase M3A/M3B catalytic" evidence="8">
    <location>
        <begin position="206"/>
        <end position="278"/>
    </location>
</feature>
<organism evidence="9 10">
    <name type="scientific">Shewanella putrefaciens</name>
    <name type="common">Pseudomonas putrefaciens</name>
    <dbReference type="NCBI Taxonomy" id="24"/>
    <lineage>
        <taxon>Bacteria</taxon>
        <taxon>Pseudomonadati</taxon>
        <taxon>Pseudomonadota</taxon>
        <taxon>Gammaproteobacteria</taxon>
        <taxon>Alteromonadales</taxon>
        <taxon>Shewanellaceae</taxon>
        <taxon>Shewanella</taxon>
    </lineage>
</organism>
<evidence type="ECO:0000256" key="3">
    <source>
        <dbReference type="ARBA" id="ARBA00022723"/>
    </source>
</evidence>
<comment type="similarity">
    <text evidence="1 7">Belongs to the peptidase M3 family.</text>
</comment>
<dbReference type="InterPro" id="IPR001567">
    <property type="entry name" value="Pept_M3A_M3B_dom"/>
</dbReference>
<evidence type="ECO:0000256" key="5">
    <source>
        <dbReference type="ARBA" id="ARBA00022833"/>
    </source>
</evidence>
<evidence type="ECO:0000256" key="7">
    <source>
        <dbReference type="RuleBase" id="RU003435"/>
    </source>
</evidence>